<dbReference type="EMBL" id="KL584985">
    <property type="protein sequence ID" value="KEQ83067.1"/>
    <property type="molecule type" value="Genomic_DNA"/>
</dbReference>
<name>A0A074XM33_AURPU</name>
<dbReference type="RefSeq" id="XP_029759254.1">
    <property type="nucleotide sequence ID" value="XM_029905743.1"/>
</dbReference>
<evidence type="ECO:0008006" key="3">
    <source>
        <dbReference type="Google" id="ProtNLM"/>
    </source>
</evidence>
<evidence type="ECO:0000313" key="2">
    <source>
        <dbReference type="Proteomes" id="UP000030706"/>
    </source>
</evidence>
<proteinExistence type="predicted"/>
<accession>A0A074XM33</accession>
<dbReference type="AlphaFoldDB" id="A0A074XM33"/>
<dbReference type="Proteomes" id="UP000030706">
    <property type="component" value="Unassembled WGS sequence"/>
</dbReference>
<dbReference type="OrthoDB" id="4708870at2759"/>
<gene>
    <name evidence="1" type="ORF">M438DRAFT_346719</name>
</gene>
<dbReference type="GeneID" id="40748049"/>
<reference evidence="1 2" key="1">
    <citation type="journal article" date="2014" name="BMC Genomics">
        <title>Genome sequencing of four Aureobasidium pullulans varieties: biotechnological potential, stress tolerance, and description of new species.</title>
        <authorList>
            <person name="Gostin Ar C."/>
            <person name="Ohm R.A."/>
            <person name="Kogej T."/>
            <person name="Sonjak S."/>
            <person name="Turk M."/>
            <person name="Zajc J."/>
            <person name="Zalar P."/>
            <person name="Grube M."/>
            <person name="Sun H."/>
            <person name="Han J."/>
            <person name="Sharma A."/>
            <person name="Chiniquy J."/>
            <person name="Ngan C.Y."/>
            <person name="Lipzen A."/>
            <person name="Barry K."/>
            <person name="Grigoriev I.V."/>
            <person name="Gunde-Cimerman N."/>
        </authorList>
    </citation>
    <scope>NUCLEOTIDE SEQUENCE [LARGE SCALE GENOMIC DNA]</scope>
    <source>
        <strain evidence="1 2">EXF-150</strain>
    </source>
</reference>
<protein>
    <recommendedName>
        <fullName evidence="3">Nucleotidyltransferase</fullName>
    </recommendedName>
</protein>
<dbReference type="HOGENOM" id="CLU_032494_2_1_1"/>
<sequence length="380" mass="43639">MGGHAFPDLNVPRMEPQIYEKVKHAALKVLSRRYPNVVPMSEAPEKADYGDVDLLIELPSSTPFPAQQVAIDLGAERCKENNPTYCFAIPLNDATTRSKVFAQVDVQRCLPGDLQWTLFLLGHGDLSSILGTFNYGYGFTMKNDGFFVRIKEQEARNWSASQVFLSKDLALVVQFMELDKHKFDQGFDSVQGLFEWATKSRLFNRKLVEKRKDSSEMRGRMEKRPMFRRFVLEYLPSLPDVDDDKIETRDSLTRAALAFFGKEDEFNTRRAKVLLDNADDHAWDIIRTTVLMPLAQLEAKRLNEVVRALKRFVAFKDGRPYMCDEPEMNDENQARFAQAINEADEVKPSVREWILSNWEEVKARERQRAKASRRAAGQAG</sequence>
<dbReference type="STRING" id="1043002.A0A074XM33"/>
<keyword evidence="2" id="KW-1185">Reference proteome</keyword>
<evidence type="ECO:0000313" key="1">
    <source>
        <dbReference type="EMBL" id="KEQ83067.1"/>
    </source>
</evidence>
<organism evidence="1 2">
    <name type="scientific">Aureobasidium pullulans EXF-150</name>
    <dbReference type="NCBI Taxonomy" id="1043002"/>
    <lineage>
        <taxon>Eukaryota</taxon>
        <taxon>Fungi</taxon>
        <taxon>Dikarya</taxon>
        <taxon>Ascomycota</taxon>
        <taxon>Pezizomycotina</taxon>
        <taxon>Dothideomycetes</taxon>
        <taxon>Dothideomycetidae</taxon>
        <taxon>Dothideales</taxon>
        <taxon>Saccotheciaceae</taxon>
        <taxon>Aureobasidium</taxon>
    </lineage>
</organism>